<dbReference type="EMBL" id="WMBE01000001">
    <property type="protein sequence ID" value="MDG0866321.1"/>
    <property type="molecule type" value="Genomic_DNA"/>
</dbReference>
<dbReference type="AlphaFoldDB" id="A0AAJ6CT10"/>
<dbReference type="EMBL" id="CP046147">
    <property type="protein sequence ID" value="WFG38962.1"/>
    <property type="molecule type" value="Genomic_DNA"/>
</dbReference>
<reference evidence="6" key="3">
    <citation type="submission" date="2023-06" db="EMBL/GenBank/DDBJ databases">
        <title>Pangenomics reveal diversification of enzyme families and niche specialization in globally abundant SAR202 bacteria.</title>
        <authorList>
            <person name="Saw J.H.W."/>
        </authorList>
    </citation>
    <scope>NUCLEOTIDE SEQUENCE [LARGE SCALE GENOMIC DNA]</scope>
    <source>
        <strain evidence="6">JH1073</strain>
    </source>
</reference>
<evidence type="ECO:0000256" key="1">
    <source>
        <dbReference type="ARBA" id="ARBA00022801"/>
    </source>
</evidence>
<protein>
    <submittedName>
        <fullName evidence="5">NUDIX domain-containing protein</fullName>
    </submittedName>
</protein>
<dbReference type="PRINTS" id="PR00502">
    <property type="entry name" value="NUDIXFAMILY"/>
</dbReference>
<feature type="domain" description="Nudix hydrolase" evidence="3">
    <location>
        <begin position="11"/>
        <end position="159"/>
    </location>
</feature>
<accession>A0AAJ6CT10</accession>
<evidence type="ECO:0000256" key="2">
    <source>
        <dbReference type="RuleBase" id="RU003476"/>
    </source>
</evidence>
<evidence type="ECO:0000259" key="3">
    <source>
        <dbReference type="PROSITE" id="PS51462"/>
    </source>
</evidence>
<dbReference type="InterPro" id="IPR020476">
    <property type="entry name" value="Nudix_hydrolase"/>
</dbReference>
<proteinExistence type="inferred from homology"/>
<dbReference type="CDD" id="cd03673">
    <property type="entry name" value="NUDIX_Ap6A_hydrolase"/>
    <property type="match status" value="1"/>
</dbReference>
<dbReference type="RefSeq" id="WP_342822242.1">
    <property type="nucleotide sequence ID" value="NZ_CP046146.1"/>
</dbReference>
<dbReference type="GO" id="GO:0006167">
    <property type="term" value="P:AMP biosynthetic process"/>
    <property type="evidence" value="ECO:0007669"/>
    <property type="project" value="TreeGrafter"/>
</dbReference>
<evidence type="ECO:0000313" key="4">
    <source>
        <dbReference type="EMBL" id="MDG0866321.1"/>
    </source>
</evidence>
<dbReference type="GO" id="GO:0006754">
    <property type="term" value="P:ATP biosynthetic process"/>
    <property type="evidence" value="ECO:0007669"/>
    <property type="project" value="TreeGrafter"/>
</dbReference>
<organism evidence="5 6">
    <name type="scientific">Candidatus Lucifugimonas marina</name>
    <dbReference type="NCBI Taxonomy" id="3038979"/>
    <lineage>
        <taxon>Bacteria</taxon>
        <taxon>Bacillati</taxon>
        <taxon>Chloroflexota</taxon>
        <taxon>Dehalococcoidia</taxon>
        <taxon>SAR202 cluster</taxon>
        <taxon>Candidatus Lucifugimonadales</taxon>
        <taxon>Candidatus Lucifugimonadaceae</taxon>
        <taxon>Candidatus Lucifugimonas</taxon>
    </lineage>
</organism>
<name>A0AAJ6CT10_9CHLR</name>
<gene>
    <name evidence="4" type="ORF">GKO46_04440</name>
    <name evidence="5" type="ORF">GKO48_04820</name>
</gene>
<dbReference type="InterPro" id="IPR051325">
    <property type="entry name" value="Nudix_hydrolase_domain"/>
</dbReference>
<reference evidence="5" key="2">
    <citation type="journal article" date="2023" name="Nat. Commun.">
        <title>Cultivation of marine bacteria of the SAR202 clade.</title>
        <authorList>
            <person name="Lim Y."/>
            <person name="Seo J.H."/>
            <person name="Giovannoni S.J."/>
            <person name="Kang I."/>
            <person name="Cho J.C."/>
        </authorList>
    </citation>
    <scope>NUCLEOTIDE SEQUENCE</scope>
    <source>
        <strain evidence="5">JH1073</strain>
    </source>
</reference>
<keyword evidence="6" id="KW-1185">Reference proteome</keyword>
<dbReference type="InterPro" id="IPR000086">
    <property type="entry name" value="NUDIX_hydrolase_dom"/>
</dbReference>
<dbReference type="PANTHER" id="PTHR21340">
    <property type="entry name" value="DIADENOSINE 5,5-P1,P4-TETRAPHOSPHATE PYROPHOSPHOHYDROLASE MUTT"/>
    <property type="match status" value="1"/>
</dbReference>
<evidence type="ECO:0000313" key="5">
    <source>
        <dbReference type="EMBL" id="WFG38962.1"/>
    </source>
</evidence>
<evidence type="ECO:0000313" key="6">
    <source>
        <dbReference type="Proteomes" id="UP001219901"/>
    </source>
</evidence>
<dbReference type="SUPFAM" id="SSF55811">
    <property type="entry name" value="Nudix"/>
    <property type="match status" value="1"/>
</dbReference>
<dbReference type="Proteomes" id="UP001219901">
    <property type="component" value="Chromosome"/>
</dbReference>
<comment type="similarity">
    <text evidence="2">Belongs to the Nudix hydrolase family.</text>
</comment>
<sequence>MTRQRTTDHSIDRWSAGGVVLRENPDDHGKLTVALCHRRAESLWALPKGTPEEGESVAETAAREVSEETGLQVETGPAIDDTYYSFFRTASETLGDLPFDDDSTVRIDKTVHWYLMKYIGGDTSDHDHEYDDVEWIEIKEASQRLTHRNEARVLEKAVAFYEGRTASND</sequence>
<dbReference type="Pfam" id="PF00293">
    <property type="entry name" value="NUDIX"/>
    <property type="match status" value="1"/>
</dbReference>
<dbReference type="InterPro" id="IPR015797">
    <property type="entry name" value="NUDIX_hydrolase-like_dom_sf"/>
</dbReference>
<dbReference type="GO" id="GO:0004081">
    <property type="term" value="F:bis(5'-nucleosyl)-tetraphosphatase (asymmetrical) activity"/>
    <property type="evidence" value="ECO:0007669"/>
    <property type="project" value="TreeGrafter"/>
</dbReference>
<dbReference type="InterPro" id="IPR020084">
    <property type="entry name" value="NUDIX_hydrolase_CS"/>
</dbReference>
<dbReference type="PANTHER" id="PTHR21340:SF0">
    <property type="entry name" value="BIS(5'-NUCLEOSYL)-TETRAPHOSPHATASE [ASYMMETRICAL]"/>
    <property type="match status" value="1"/>
</dbReference>
<dbReference type="Proteomes" id="UP001321249">
    <property type="component" value="Unassembled WGS sequence"/>
</dbReference>
<dbReference type="PROSITE" id="PS51462">
    <property type="entry name" value="NUDIX"/>
    <property type="match status" value="1"/>
</dbReference>
<reference evidence="6 7" key="1">
    <citation type="submission" date="2019-11" db="EMBL/GenBank/DDBJ databases">
        <authorList>
            <person name="Cho J.-C."/>
        </authorList>
    </citation>
    <scope>NUCLEOTIDE SEQUENCE [LARGE SCALE GENOMIC DNA]</scope>
    <source>
        <strain evidence="5 6">JH1073</strain>
        <strain evidence="4 7">JH702</strain>
    </source>
</reference>
<evidence type="ECO:0000313" key="7">
    <source>
        <dbReference type="Proteomes" id="UP001321249"/>
    </source>
</evidence>
<dbReference type="PROSITE" id="PS00893">
    <property type="entry name" value="NUDIX_BOX"/>
    <property type="match status" value="1"/>
</dbReference>
<keyword evidence="1 2" id="KW-0378">Hydrolase</keyword>
<dbReference type="Gene3D" id="3.90.79.10">
    <property type="entry name" value="Nucleoside Triphosphate Pyrophosphohydrolase"/>
    <property type="match status" value="1"/>
</dbReference>